<dbReference type="InterPro" id="IPR044131">
    <property type="entry name" value="PKc_DYR1A/1B"/>
</dbReference>
<dbReference type="PANTHER" id="PTHR24058:SF28">
    <property type="entry name" value="SERINE_THREONINE-PROTEIN KINASE MINIBRAIN"/>
    <property type="match status" value="1"/>
</dbReference>
<dbReference type="PANTHER" id="PTHR24058">
    <property type="entry name" value="DUAL SPECIFICITY PROTEIN KINASE"/>
    <property type="match status" value="1"/>
</dbReference>
<name>A0ABQ9G9I1_9NEOP</name>
<keyword evidence="4" id="KW-0808">Transferase</keyword>
<dbReference type="InterPro" id="IPR000719">
    <property type="entry name" value="Prot_kinase_dom"/>
</dbReference>
<comment type="catalytic activity">
    <reaction evidence="10">
        <text>L-tyrosyl-[protein] + ATP = O-phospho-L-tyrosyl-[protein] + ADP + H(+)</text>
        <dbReference type="Rhea" id="RHEA:10596"/>
        <dbReference type="Rhea" id="RHEA-COMP:10136"/>
        <dbReference type="Rhea" id="RHEA-COMP:20101"/>
        <dbReference type="ChEBI" id="CHEBI:15378"/>
        <dbReference type="ChEBI" id="CHEBI:30616"/>
        <dbReference type="ChEBI" id="CHEBI:46858"/>
        <dbReference type="ChEBI" id="CHEBI:61978"/>
        <dbReference type="ChEBI" id="CHEBI:456216"/>
        <dbReference type="EC" id="2.7.12.1"/>
    </reaction>
</comment>
<evidence type="ECO:0000256" key="11">
    <source>
        <dbReference type="PROSITE-ProRule" id="PRU10141"/>
    </source>
</evidence>
<keyword evidence="14" id="KW-1185">Reference proteome</keyword>
<dbReference type="Gene3D" id="3.30.200.20">
    <property type="entry name" value="Phosphorylase Kinase, domain 1"/>
    <property type="match status" value="1"/>
</dbReference>
<evidence type="ECO:0000313" key="13">
    <source>
        <dbReference type="EMBL" id="KAJ8869079.1"/>
    </source>
</evidence>
<dbReference type="Gene3D" id="1.10.510.10">
    <property type="entry name" value="Transferase(Phosphotransferase) domain 1"/>
    <property type="match status" value="1"/>
</dbReference>
<feature type="binding site" evidence="11">
    <location>
        <position position="92"/>
    </location>
    <ligand>
        <name>ATP</name>
        <dbReference type="ChEBI" id="CHEBI:30616"/>
    </ligand>
</feature>
<evidence type="ECO:0000256" key="5">
    <source>
        <dbReference type="ARBA" id="ARBA00022741"/>
    </source>
</evidence>
<comment type="caution">
    <text evidence="13">The sequence shown here is derived from an EMBL/GenBank/DDBJ whole genome shotgun (WGS) entry which is preliminary data.</text>
</comment>
<evidence type="ECO:0000256" key="7">
    <source>
        <dbReference type="ARBA" id="ARBA00022840"/>
    </source>
</evidence>
<protein>
    <recommendedName>
        <fullName evidence="2">dual-specificity kinase</fullName>
        <ecNumber evidence="2">2.7.12.1</ecNumber>
    </recommendedName>
</protein>
<dbReference type="InterPro" id="IPR017441">
    <property type="entry name" value="Protein_kinase_ATP_BS"/>
</dbReference>
<dbReference type="InterPro" id="IPR011009">
    <property type="entry name" value="Kinase-like_dom_sf"/>
</dbReference>
<evidence type="ECO:0000259" key="12">
    <source>
        <dbReference type="PROSITE" id="PS50011"/>
    </source>
</evidence>
<evidence type="ECO:0000256" key="8">
    <source>
        <dbReference type="ARBA" id="ARBA00049003"/>
    </source>
</evidence>
<dbReference type="PROSITE" id="PS00107">
    <property type="entry name" value="PROTEIN_KINASE_ATP"/>
    <property type="match status" value="1"/>
</dbReference>
<evidence type="ECO:0000256" key="4">
    <source>
        <dbReference type="ARBA" id="ARBA00022679"/>
    </source>
</evidence>
<evidence type="ECO:0000256" key="9">
    <source>
        <dbReference type="ARBA" id="ARBA00049308"/>
    </source>
</evidence>
<dbReference type="EMBL" id="JARBHB010000014">
    <property type="protein sequence ID" value="KAJ8869079.1"/>
    <property type="molecule type" value="Genomic_DNA"/>
</dbReference>
<proteinExistence type="inferred from homology"/>
<dbReference type="Proteomes" id="UP001159363">
    <property type="component" value="Chromosome 13"/>
</dbReference>
<dbReference type="EC" id="2.7.12.1" evidence="2"/>
<evidence type="ECO:0000256" key="2">
    <source>
        <dbReference type="ARBA" id="ARBA00013203"/>
    </source>
</evidence>
<accession>A0ABQ9G9I1</accession>
<evidence type="ECO:0000256" key="3">
    <source>
        <dbReference type="ARBA" id="ARBA00022527"/>
    </source>
</evidence>
<comment type="catalytic activity">
    <reaction evidence="8">
        <text>L-seryl-[protein] + ATP = O-phospho-L-seryl-[protein] + ADP + H(+)</text>
        <dbReference type="Rhea" id="RHEA:17989"/>
        <dbReference type="Rhea" id="RHEA-COMP:9863"/>
        <dbReference type="Rhea" id="RHEA-COMP:11604"/>
        <dbReference type="ChEBI" id="CHEBI:15378"/>
        <dbReference type="ChEBI" id="CHEBI:29999"/>
        <dbReference type="ChEBI" id="CHEBI:30616"/>
        <dbReference type="ChEBI" id="CHEBI:83421"/>
        <dbReference type="ChEBI" id="CHEBI:456216"/>
        <dbReference type="EC" id="2.7.12.1"/>
    </reaction>
</comment>
<evidence type="ECO:0000256" key="6">
    <source>
        <dbReference type="ARBA" id="ARBA00022777"/>
    </source>
</evidence>
<reference evidence="13 14" key="1">
    <citation type="submission" date="2023-02" db="EMBL/GenBank/DDBJ databases">
        <title>LHISI_Scaffold_Assembly.</title>
        <authorList>
            <person name="Stuart O.P."/>
            <person name="Cleave R."/>
            <person name="Magrath M.J.L."/>
            <person name="Mikheyev A.S."/>
        </authorList>
    </citation>
    <scope>NUCLEOTIDE SEQUENCE [LARGE SCALE GENOMIC DNA]</scope>
    <source>
        <strain evidence="13">Daus_M_001</strain>
        <tissue evidence="13">Leg muscle</tissue>
    </source>
</reference>
<evidence type="ECO:0000313" key="14">
    <source>
        <dbReference type="Proteomes" id="UP001159363"/>
    </source>
</evidence>
<gene>
    <name evidence="13" type="ORF">PR048_030640</name>
</gene>
<comment type="similarity">
    <text evidence="1">Belongs to the protein kinase superfamily. CMGC Ser/Thr protein kinase family. MNB/DYRK subfamily.</text>
</comment>
<dbReference type="Pfam" id="PF00069">
    <property type="entry name" value="Pkinase"/>
    <property type="match status" value="1"/>
</dbReference>
<dbReference type="PROSITE" id="PS50011">
    <property type="entry name" value="PROTEIN_KINASE_DOM"/>
    <property type="match status" value="1"/>
</dbReference>
<keyword evidence="6" id="KW-0418">Kinase</keyword>
<dbReference type="SUPFAM" id="SSF56112">
    <property type="entry name" value="Protein kinase-like (PK-like)"/>
    <property type="match status" value="1"/>
</dbReference>
<evidence type="ECO:0000256" key="1">
    <source>
        <dbReference type="ARBA" id="ARBA00008867"/>
    </source>
</evidence>
<keyword evidence="7 11" id="KW-0067">ATP-binding</keyword>
<dbReference type="CDD" id="cd14226">
    <property type="entry name" value="PKc_DYRK1"/>
    <property type="match status" value="1"/>
</dbReference>
<keyword evidence="5 11" id="KW-0547">Nucleotide-binding</keyword>
<dbReference type="InterPro" id="IPR050494">
    <property type="entry name" value="Ser_Thr_dual-spec_kinase"/>
</dbReference>
<comment type="catalytic activity">
    <reaction evidence="9">
        <text>L-threonyl-[protein] + ATP = O-phospho-L-threonyl-[protein] + ADP + H(+)</text>
        <dbReference type="Rhea" id="RHEA:46608"/>
        <dbReference type="Rhea" id="RHEA-COMP:11060"/>
        <dbReference type="Rhea" id="RHEA-COMP:11605"/>
        <dbReference type="ChEBI" id="CHEBI:15378"/>
        <dbReference type="ChEBI" id="CHEBI:30013"/>
        <dbReference type="ChEBI" id="CHEBI:30616"/>
        <dbReference type="ChEBI" id="CHEBI:61977"/>
        <dbReference type="ChEBI" id="CHEBI:456216"/>
        <dbReference type="EC" id="2.7.12.1"/>
    </reaction>
</comment>
<organism evidence="13 14">
    <name type="scientific">Dryococelus australis</name>
    <dbReference type="NCBI Taxonomy" id="614101"/>
    <lineage>
        <taxon>Eukaryota</taxon>
        <taxon>Metazoa</taxon>
        <taxon>Ecdysozoa</taxon>
        <taxon>Arthropoda</taxon>
        <taxon>Hexapoda</taxon>
        <taxon>Insecta</taxon>
        <taxon>Pterygota</taxon>
        <taxon>Neoptera</taxon>
        <taxon>Polyneoptera</taxon>
        <taxon>Phasmatodea</taxon>
        <taxon>Verophasmatodea</taxon>
        <taxon>Anareolatae</taxon>
        <taxon>Phasmatidae</taxon>
        <taxon>Eurycanthinae</taxon>
        <taxon>Dryococelus</taxon>
    </lineage>
</organism>
<feature type="domain" description="Protein kinase" evidence="12">
    <location>
        <begin position="63"/>
        <end position="392"/>
    </location>
</feature>
<evidence type="ECO:0000256" key="10">
    <source>
        <dbReference type="ARBA" id="ARBA00051680"/>
    </source>
</evidence>
<sequence>MAILNSNIVFLFKVYYAKKKRRAQQTQGEDSSHKKERKLYNDGFDDDNHDYIIKNGEKFLDRYEIDSLIGKGSFGQVVKAYDHDEQCHVAIKIIKNKKPFLNQAQIEVKLLEMMNKADADNKYYIVKLKRHFMWRNHLCLVFELLSYNLYDLLRNTNFRGVSLNLTRKFAQQLCTALLFLSTPELNIIHCDLKPEKHPPMQSKALCHQDCRFWQFMSAGTEVKNNFFLISIYQYIQSRFYRSPEVLLGIPYDLAIDMWSLGCILVEMHTGEPLFSGANEIDQMNKIVEVLGMPPKHILDQAHKARKYFDKLPGDGSYVLKKPKDGKKYKLPATRRLHDILGVESGGPGGRRLGEPGHSVSDYLKFKDLILRMLDFDPKTRVTPYYALQHNFFKRTADEGTNTNTNSGSASTSPAVVAPFVDASSPQTGQFSCVLLVPLRLASTEVVDHIDVAGTEVDGPVGNANRAVVGGPPEEVDSTVNVMPEVIDCSTAVADDSGDTVGSLFEEVDGNACIGMQLEEVNGTAGTTPKEVNGTAKVTINSEVPNDIADVE</sequence>
<keyword evidence="3" id="KW-0723">Serine/threonine-protein kinase</keyword>